<protein>
    <submittedName>
        <fullName evidence="2">Uncharacterized protein</fullName>
    </submittedName>
</protein>
<feature type="region of interest" description="Disordered" evidence="1">
    <location>
        <begin position="31"/>
        <end position="50"/>
    </location>
</feature>
<name>A0AAW2HUY0_9NEOP</name>
<dbReference type="AlphaFoldDB" id="A0AAW2HUY0"/>
<comment type="caution">
    <text evidence="2">The sequence shown here is derived from an EMBL/GenBank/DDBJ whole genome shotgun (WGS) entry which is preliminary data.</text>
</comment>
<sequence length="181" mass="20408">MNGWKGGKDRTKETIGKESVDATLMTKWTEVSPHVESQKHSPQPMSGRSMDKNRWSVSVVDGFGSDVTFFIGLTAFLMSVCNAEVPSTWKARPDLQQQVMDGCKKFCRNFGVWTCLVPGRRCLNCSSKCWMDAEILAVGKNKHRMWFVGRASDGDSMSIRFSMLYAAAVLLMTMKVEYRID</sequence>
<evidence type="ECO:0000256" key="1">
    <source>
        <dbReference type="SAM" id="MobiDB-lite"/>
    </source>
</evidence>
<evidence type="ECO:0000313" key="2">
    <source>
        <dbReference type="EMBL" id="KAL0273426.1"/>
    </source>
</evidence>
<gene>
    <name evidence="2" type="ORF">PYX00_006090</name>
</gene>
<dbReference type="EMBL" id="JARGDH010000003">
    <property type="protein sequence ID" value="KAL0273426.1"/>
    <property type="molecule type" value="Genomic_DNA"/>
</dbReference>
<proteinExistence type="predicted"/>
<organism evidence="2">
    <name type="scientific">Menopon gallinae</name>
    <name type="common">poultry shaft louse</name>
    <dbReference type="NCBI Taxonomy" id="328185"/>
    <lineage>
        <taxon>Eukaryota</taxon>
        <taxon>Metazoa</taxon>
        <taxon>Ecdysozoa</taxon>
        <taxon>Arthropoda</taxon>
        <taxon>Hexapoda</taxon>
        <taxon>Insecta</taxon>
        <taxon>Pterygota</taxon>
        <taxon>Neoptera</taxon>
        <taxon>Paraneoptera</taxon>
        <taxon>Psocodea</taxon>
        <taxon>Troctomorpha</taxon>
        <taxon>Phthiraptera</taxon>
        <taxon>Amblycera</taxon>
        <taxon>Menoponidae</taxon>
        <taxon>Menopon</taxon>
    </lineage>
</organism>
<reference evidence="2" key="1">
    <citation type="journal article" date="2024" name="Gigascience">
        <title>Chromosome-level genome of the poultry shaft louse Menopon gallinae provides insight into the host-switching and adaptive evolution of parasitic lice.</title>
        <authorList>
            <person name="Xu Y."/>
            <person name="Ma L."/>
            <person name="Liu S."/>
            <person name="Liang Y."/>
            <person name="Liu Q."/>
            <person name="He Z."/>
            <person name="Tian L."/>
            <person name="Duan Y."/>
            <person name="Cai W."/>
            <person name="Li H."/>
            <person name="Song F."/>
        </authorList>
    </citation>
    <scope>NUCLEOTIDE SEQUENCE</scope>
    <source>
        <strain evidence="2">Cailab_2023a</strain>
    </source>
</reference>
<accession>A0AAW2HUY0</accession>